<dbReference type="KEGG" id="bao:BAMF_1958"/>
<dbReference type="EMBL" id="FN597644">
    <property type="protein sequence ID" value="CBI43084.1"/>
    <property type="molecule type" value="Genomic_DNA"/>
</dbReference>
<proteinExistence type="predicted"/>
<evidence type="ECO:0008006" key="3">
    <source>
        <dbReference type="Google" id="ProtNLM"/>
    </source>
</evidence>
<dbReference type="RefSeq" id="WP_013352494.1">
    <property type="nucleotide sequence ID" value="NC_014551.1"/>
</dbReference>
<dbReference type="Proteomes" id="UP000006562">
    <property type="component" value="Chromosome"/>
</dbReference>
<gene>
    <name evidence="1" type="primary">yoxB</name>
    <name evidence="1" type="ordered locus">BAMF_1958</name>
</gene>
<keyword evidence="2" id="KW-1185">Reference proteome</keyword>
<evidence type="ECO:0000313" key="2">
    <source>
        <dbReference type="Proteomes" id="UP000006562"/>
    </source>
</evidence>
<dbReference type="AlphaFoldDB" id="A0A9P1JHH0"/>
<protein>
    <recommendedName>
        <fullName evidence="3">Uracil DNA glycosylase superfamily protein</fullName>
    </recommendedName>
</protein>
<evidence type="ECO:0000313" key="1">
    <source>
        <dbReference type="EMBL" id="CBI43084.1"/>
    </source>
</evidence>
<accession>A0A9P1JHH0</accession>
<sequence>MICGRERLSLYLQKLKSPSFSGGFTKADLLTANFHLAKDGDLDMFYSPHNEYINPRAVIAISGITPGFSQMQRAYKAAAHLLKSGGSLETIAYETKKAAGLSGSMRQHIIEMLNECGQPAALHLEDSSQLFNTKRELLHTTSVIKHPVFYKHKNYTGHRPTISRSALLSRYALKCFPDEIEMIKKDILLIPLGKAAETTCRTLKKNGRMNHAVILEGFPHPSGANGHRFKQFDENKQSLREQIQRFDKFI</sequence>
<reference evidence="1 2" key="1">
    <citation type="journal article" date="2011" name="Int. J. Syst. Evol. Microbiol.">
        <title>Relationship of Bacillus amyloliquefaciens clades associated with strains DSM 7T and FZB42T: a proposal for Bacillus amyloliquefaciens subsp. amyloliquefaciens subsp. nov. and Bacillus amyloliquefaciens subsp. plantarum subsp. nov. based on complete genome sequence comparisons.</title>
        <authorList>
            <person name="Borriss R."/>
            <person name="Chen X.H."/>
            <person name="Rueckert C."/>
            <person name="Blom J."/>
            <person name="Becker A."/>
            <person name="Baumgarth B."/>
            <person name="Fan B."/>
            <person name="Pukall R."/>
            <person name="Schumann P."/>
            <person name="Sproer C."/>
            <person name="Junge H."/>
            <person name="Vater J."/>
            <person name="Puhler A."/>
            <person name="Klenk H.P."/>
        </authorList>
    </citation>
    <scope>NUCLEOTIDE SEQUENCE [LARGE SCALE GENOMIC DNA]</scope>
    <source>
        <strain evidence="2">DSM 7</strain>
    </source>
</reference>
<organism evidence="1 2">
    <name type="scientific">Bacillus amyloliquefaciens (strain ATCC 23350 / DSM 7 / BCRC 11601 / CCUG 28519 / NBRC 15535 / NRRL B-14393 / F)</name>
    <dbReference type="NCBI Taxonomy" id="692420"/>
    <lineage>
        <taxon>Bacteria</taxon>
        <taxon>Bacillati</taxon>
        <taxon>Bacillota</taxon>
        <taxon>Bacilli</taxon>
        <taxon>Bacillales</taxon>
        <taxon>Bacillaceae</taxon>
        <taxon>Bacillus</taxon>
        <taxon>Bacillus amyloliquefaciens group</taxon>
    </lineage>
</organism>
<name>A0A9P1JHH0_BACAS</name>
<reference evidence="2" key="2">
    <citation type="journal article" date="2011" name="J. Biotechnol.">
        <title>Genome sequence of B. amyloliquefaciens type strain DSM7(T) reveals differences to plant-associated B. amyloliquefaciens FZB42.</title>
        <authorList>
            <person name="Ruckert C."/>
            <person name="Blom J."/>
            <person name="Chen X."/>
            <person name="Reva O."/>
            <person name="Borriss R."/>
        </authorList>
    </citation>
    <scope>NUCLEOTIDE SEQUENCE [LARGE SCALE GENOMIC DNA]</scope>
    <source>
        <strain evidence="2">DSM 7</strain>
    </source>
</reference>